<accession>A0A5N6QD61</accession>
<dbReference type="Pfam" id="PF12796">
    <property type="entry name" value="Ank_2"/>
    <property type="match status" value="1"/>
</dbReference>
<dbReference type="PROSITE" id="PS50088">
    <property type="entry name" value="ANK_REPEAT"/>
    <property type="match status" value="1"/>
</dbReference>
<feature type="region of interest" description="Disordered" evidence="2">
    <location>
        <begin position="40"/>
        <end position="154"/>
    </location>
</feature>
<proteinExistence type="predicted"/>
<dbReference type="PANTHER" id="PTHR24121">
    <property type="entry name" value="NO MECHANORECEPTOR POTENTIAL C, ISOFORM D-RELATED"/>
    <property type="match status" value="1"/>
</dbReference>
<evidence type="ECO:0000313" key="4">
    <source>
        <dbReference type="Proteomes" id="UP000327013"/>
    </source>
</evidence>
<organism evidence="3 4">
    <name type="scientific">Carpinus fangiana</name>
    <dbReference type="NCBI Taxonomy" id="176857"/>
    <lineage>
        <taxon>Eukaryota</taxon>
        <taxon>Viridiplantae</taxon>
        <taxon>Streptophyta</taxon>
        <taxon>Embryophyta</taxon>
        <taxon>Tracheophyta</taxon>
        <taxon>Spermatophyta</taxon>
        <taxon>Magnoliopsida</taxon>
        <taxon>eudicotyledons</taxon>
        <taxon>Gunneridae</taxon>
        <taxon>Pentapetalae</taxon>
        <taxon>rosids</taxon>
        <taxon>fabids</taxon>
        <taxon>Fagales</taxon>
        <taxon>Betulaceae</taxon>
        <taxon>Carpinus</taxon>
    </lineage>
</organism>
<evidence type="ECO:0000256" key="2">
    <source>
        <dbReference type="SAM" id="MobiDB-lite"/>
    </source>
</evidence>
<sequence>MEEGAMNNTPESTLTNHGQVGNAGDASSLLQDLANWDAARSLPAPNFDKPQETSSLAKTSQEDQLEQRDLSEKPSTTDGTRSKTFPSASHPQRFSSGEAFNQQNISSFPSFPTQLDQGASSSLNAGTSQLRGSVEINVEEPSPSEDFENQTSGRERTLDEVRALCAPLLQAVMKGDWPSAKAFIEKHTDCVRVPITHEQESALHIAAVTKHTGFIEELLKLMNPEDLELKTKRGVTALHFAAQTGVVRIAKLMLKKNNRLSLIDNGEELTPLHFAAVRGERNMVAYLFLDSVTPFSRLTTRQRIKLLLGTASAGLYDIALEILKKDPNLARTAIHHKSYLLFFDYIEKRGPACGWTALKELARKPFAIGSESQLSFWKRLLNSYLSQYGISNMKMLRKETQVTIEL</sequence>
<gene>
    <name evidence="3" type="ORF">FH972_001121</name>
</gene>
<dbReference type="Proteomes" id="UP000327013">
    <property type="component" value="Chromosome 1"/>
</dbReference>
<dbReference type="OrthoDB" id="1921232at2759"/>
<dbReference type="Gene3D" id="1.25.40.20">
    <property type="entry name" value="Ankyrin repeat-containing domain"/>
    <property type="match status" value="1"/>
</dbReference>
<protein>
    <submittedName>
        <fullName evidence="3">Uncharacterized protein</fullName>
    </submittedName>
</protein>
<feature type="repeat" description="ANK" evidence="1">
    <location>
        <begin position="233"/>
        <end position="265"/>
    </location>
</feature>
<dbReference type="SUPFAM" id="SSF48403">
    <property type="entry name" value="Ankyrin repeat"/>
    <property type="match status" value="1"/>
</dbReference>
<dbReference type="InterPro" id="IPR036770">
    <property type="entry name" value="Ankyrin_rpt-contain_sf"/>
</dbReference>
<dbReference type="PANTHER" id="PTHR24121:SF21">
    <property type="entry name" value="ANKYRIN REPEAT FAMILY PROTEIN"/>
    <property type="match status" value="1"/>
</dbReference>
<dbReference type="SMART" id="SM00248">
    <property type="entry name" value="ANK"/>
    <property type="match status" value="3"/>
</dbReference>
<feature type="compositionally biased region" description="Polar residues" evidence="2">
    <location>
        <begin position="73"/>
        <end position="131"/>
    </location>
</feature>
<dbReference type="EMBL" id="CM017321">
    <property type="protein sequence ID" value="KAE7996391.1"/>
    <property type="molecule type" value="Genomic_DNA"/>
</dbReference>
<evidence type="ECO:0000313" key="3">
    <source>
        <dbReference type="EMBL" id="KAE7996391.1"/>
    </source>
</evidence>
<feature type="compositionally biased region" description="Polar residues" evidence="2">
    <location>
        <begin position="1"/>
        <end position="19"/>
    </location>
</feature>
<evidence type="ECO:0000256" key="1">
    <source>
        <dbReference type="PROSITE-ProRule" id="PRU00023"/>
    </source>
</evidence>
<feature type="region of interest" description="Disordered" evidence="2">
    <location>
        <begin position="1"/>
        <end position="26"/>
    </location>
</feature>
<keyword evidence="4" id="KW-1185">Reference proteome</keyword>
<dbReference type="AlphaFoldDB" id="A0A5N6QD61"/>
<dbReference type="InterPro" id="IPR002110">
    <property type="entry name" value="Ankyrin_rpt"/>
</dbReference>
<name>A0A5N6QD61_9ROSI</name>
<reference evidence="3 4" key="1">
    <citation type="submission" date="2019-06" db="EMBL/GenBank/DDBJ databases">
        <title>A chromosomal-level reference genome of Carpinus fangiana (Coryloideae, Betulaceae).</title>
        <authorList>
            <person name="Yang X."/>
            <person name="Wang Z."/>
            <person name="Zhang L."/>
            <person name="Hao G."/>
            <person name="Liu J."/>
            <person name="Yang Y."/>
        </authorList>
    </citation>
    <scope>NUCLEOTIDE SEQUENCE [LARGE SCALE GENOMIC DNA]</scope>
    <source>
        <strain evidence="3">Cfa_2016G</strain>
        <tissue evidence="3">Leaf</tissue>
    </source>
</reference>
<keyword evidence="1" id="KW-0040">ANK repeat</keyword>
<dbReference type="PROSITE" id="PS50297">
    <property type="entry name" value="ANK_REP_REGION"/>
    <property type="match status" value="1"/>
</dbReference>